<comment type="caution">
    <text evidence="3">The sequence shown here is derived from an EMBL/GenBank/DDBJ whole genome shotgun (WGS) entry which is preliminary data.</text>
</comment>
<gene>
    <name evidence="3" type="ORF">GCM10011594_14220</name>
</gene>
<dbReference type="PROSITE" id="PS51340">
    <property type="entry name" value="MOSC"/>
    <property type="match status" value="1"/>
</dbReference>
<evidence type="ECO:0000313" key="3">
    <source>
        <dbReference type="EMBL" id="GGL95714.1"/>
    </source>
</evidence>
<dbReference type="InterPro" id="IPR052353">
    <property type="entry name" value="Benzoxazolinone_Detox_Enz"/>
</dbReference>
<dbReference type="InterPro" id="IPR011037">
    <property type="entry name" value="Pyrv_Knase-like_insert_dom_sf"/>
</dbReference>
<name>A0A917STY8_9ACTN</name>
<evidence type="ECO:0000256" key="1">
    <source>
        <dbReference type="SAM" id="MobiDB-lite"/>
    </source>
</evidence>
<feature type="domain" description="MOSC" evidence="2">
    <location>
        <begin position="38"/>
        <end position="181"/>
    </location>
</feature>
<reference evidence="3" key="1">
    <citation type="journal article" date="2014" name="Int. J. Syst. Evol. Microbiol.">
        <title>Complete genome sequence of Corynebacterium casei LMG S-19264T (=DSM 44701T), isolated from a smear-ripened cheese.</title>
        <authorList>
            <consortium name="US DOE Joint Genome Institute (JGI-PGF)"/>
            <person name="Walter F."/>
            <person name="Albersmeier A."/>
            <person name="Kalinowski J."/>
            <person name="Ruckert C."/>
        </authorList>
    </citation>
    <scope>NUCLEOTIDE SEQUENCE</scope>
    <source>
        <strain evidence="3">CGMCC 4.7308</strain>
    </source>
</reference>
<feature type="region of interest" description="Disordered" evidence="1">
    <location>
        <begin position="228"/>
        <end position="269"/>
    </location>
</feature>
<reference evidence="3" key="2">
    <citation type="submission" date="2020-09" db="EMBL/GenBank/DDBJ databases">
        <authorList>
            <person name="Sun Q."/>
            <person name="Zhou Y."/>
        </authorList>
    </citation>
    <scope>NUCLEOTIDE SEQUENCE</scope>
    <source>
        <strain evidence="3">CGMCC 4.7308</strain>
    </source>
</reference>
<sequence length="269" mass="28376">MPDGRTRAATVGAMSTVLSVNVGRVRTVGPVRSGIDKRPVDGPVAVAAPGPRGHGGSGLAGDDVWDLRHHGGDDQAVYVYAREDLDDWSADLGRPLASGSFGENLTTAGVDVSATVVGEQWQVGDDLLLEVSDPRIPCRTFADFLAERRWVRRFTERAAPGTYLRVLRPGPVRAGDPIRVVLRPDHGVTVRTAFRALTTAPQLLPLLGPATQLSAEVRDLVRRRVPVAMDADAADPEDPGPEDAGAGDTDAGADRATGRDAGVAVGDER</sequence>
<evidence type="ECO:0000313" key="4">
    <source>
        <dbReference type="Proteomes" id="UP000655208"/>
    </source>
</evidence>
<keyword evidence="4" id="KW-1185">Reference proteome</keyword>
<dbReference type="Pfam" id="PF03473">
    <property type="entry name" value="MOSC"/>
    <property type="match status" value="1"/>
</dbReference>
<feature type="compositionally biased region" description="Acidic residues" evidence="1">
    <location>
        <begin position="232"/>
        <end position="241"/>
    </location>
</feature>
<organism evidence="3 4">
    <name type="scientific">Nakamurella endophytica</name>
    <dbReference type="NCBI Taxonomy" id="1748367"/>
    <lineage>
        <taxon>Bacteria</taxon>
        <taxon>Bacillati</taxon>
        <taxon>Actinomycetota</taxon>
        <taxon>Actinomycetes</taxon>
        <taxon>Nakamurellales</taxon>
        <taxon>Nakamurellaceae</taxon>
        <taxon>Nakamurella</taxon>
    </lineage>
</organism>
<dbReference type="InterPro" id="IPR005302">
    <property type="entry name" value="MoCF_Sase_C"/>
</dbReference>
<dbReference type="Gene3D" id="2.40.33.20">
    <property type="entry name" value="PK beta-barrel domain-like"/>
    <property type="match status" value="1"/>
</dbReference>
<dbReference type="AlphaFoldDB" id="A0A917STY8"/>
<dbReference type="SUPFAM" id="SSF50800">
    <property type="entry name" value="PK beta-barrel domain-like"/>
    <property type="match status" value="1"/>
</dbReference>
<accession>A0A917STY8</accession>
<dbReference type="GO" id="GO:0030170">
    <property type="term" value="F:pyridoxal phosphate binding"/>
    <property type="evidence" value="ECO:0007669"/>
    <property type="project" value="InterPro"/>
</dbReference>
<dbReference type="PANTHER" id="PTHR30212">
    <property type="entry name" value="PROTEIN YIIM"/>
    <property type="match status" value="1"/>
</dbReference>
<dbReference type="EMBL" id="BMNA01000002">
    <property type="protein sequence ID" value="GGL95714.1"/>
    <property type="molecule type" value="Genomic_DNA"/>
</dbReference>
<dbReference type="Proteomes" id="UP000655208">
    <property type="component" value="Unassembled WGS sequence"/>
</dbReference>
<dbReference type="PANTHER" id="PTHR30212:SF2">
    <property type="entry name" value="PROTEIN YIIM"/>
    <property type="match status" value="1"/>
</dbReference>
<dbReference type="GO" id="GO:0030151">
    <property type="term" value="F:molybdenum ion binding"/>
    <property type="evidence" value="ECO:0007669"/>
    <property type="project" value="InterPro"/>
</dbReference>
<evidence type="ECO:0000259" key="2">
    <source>
        <dbReference type="PROSITE" id="PS51340"/>
    </source>
</evidence>
<proteinExistence type="predicted"/>
<dbReference type="GO" id="GO:0003824">
    <property type="term" value="F:catalytic activity"/>
    <property type="evidence" value="ECO:0007669"/>
    <property type="project" value="InterPro"/>
</dbReference>
<protein>
    <submittedName>
        <fullName evidence="3">Sulfurase</fullName>
    </submittedName>
</protein>